<dbReference type="PANTHER" id="PTHR31973">
    <property type="entry name" value="POLYPROTEIN, PUTATIVE-RELATED"/>
    <property type="match status" value="1"/>
</dbReference>
<organism evidence="5 6">
    <name type="scientific">Aegilops tauschii subsp. strangulata</name>
    <name type="common">Goatgrass</name>
    <dbReference type="NCBI Taxonomy" id="200361"/>
    <lineage>
        <taxon>Eukaryota</taxon>
        <taxon>Viridiplantae</taxon>
        <taxon>Streptophyta</taxon>
        <taxon>Embryophyta</taxon>
        <taxon>Tracheophyta</taxon>
        <taxon>Spermatophyta</taxon>
        <taxon>Magnoliopsida</taxon>
        <taxon>Liliopsida</taxon>
        <taxon>Poales</taxon>
        <taxon>Poaceae</taxon>
        <taxon>BOP clade</taxon>
        <taxon>Pooideae</taxon>
        <taxon>Triticodae</taxon>
        <taxon>Triticeae</taxon>
        <taxon>Triticinae</taxon>
        <taxon>Aegilops</taxon>
    </lineage>
</organism>
<evidence type="ECO:0000256" key="2">
    <source>
        <dbReference type="ARBA" id="ARBA00023125"/>
    </source>
</evidence>
<dbReference type="GO" id="GO:0004803">
    <property type="term" value="F:transposase activity"/>
    <property type="evidence" value="ECO:0007669"/>
    <property type="project" value="InterPro"/>
</dbReference>
<reference evidence="5" key="4">
    <citation type="submission" date="2019-03" db="UniProtKB">
        <authorList>
            <consortium name="EnsemblPlants"/>
        </authorList>
    </citation>
    <scope>IDENTIFICATION</scope>
</reference>
<dbReference type="PANTHER" id="PTHR31973:SF195">
    <property type="entry name" value="MUDR FAMILY TRANSPOSASE"/>
    <property type="match status" value="1"/>
</dbReference>
<dbReference type="Proteomes" id="UP000015105">
    <property type="component" value="Chromosome 3D"/>
</dbReference>
<reference evidence="6" key="2">
    <citation type="journal article" date="2017" name="Nat. Plants">
        <title>The Aegilops tauschii genome reveals multiple impacts of transposons.</title>
        <authorList>
            <person name="Zhao G."/>
            <person name="Zou C."/>
            <person name="Li K."/>
            <person name="Wang K."/>
            <person name="Li T."/>
            <person name="Gao L."/>
            <person name="Zhang X."/>
            <person name="Wang H."/>
            <person name="Yang Z."/>
            <person name="Liu X."/>
            <person name="Jiang W."/>
            <person name="Mao L."/>
            <person name="Kong X."/>
            <person name="Jiao Y."/>
            <person name="Jia J."/>
        </authorList>
    </citation>
    <scope>NUCLEOTIDE SEQUENCE [LARGE SCALE GENOMIC DNA]</scope>
    <source>
        <strain evidence="6">cv. AL8/78</strain>
    </source>
</reference>
<protein>
    <recommendedName>
        <fullName evidence="4">MULE transposase domain-containing protein</fullName>
    </recommendedName>
</protein>
<dbReference type="AlphaFoldDB" id="A0A453EVH4"/>
<name>A0A453EVH4_AEGTS</name>
<dbReference type="GO" id="GO:0003677">
    <property type="term" value="F:DNA binding"/>
    <property type="evidence" value="ECO:0007669"/>
    <property type="project" value="UniProtKB-KW"/>
</dbReference>
<dbReference type="Gramene" id="AET3Gv20480800.4">
    <property type="protein sequence ID" value="AET3Gv20480800.4"/>
    <property type="gene ID" value="AET3Gv20480800"/>
</dbReference>
<keyword evidence="6" id="KW-1185">Reference proteome</keyword>
<evidence type="ECO:0000256" key="1">
    <source>
        <dbReference type="ARBA" id="ARBA00022578"/>
    </source>
</evidence>
<keyword evidence="2" id="KW-0238">DNA-binding</keyword>
<evidence type="ECO:0000313" key="5">
    <source>
        <dbReference type="EnsemblPlants" id="AET3Gv20480800.4"/>
    </source>
</evidence>
<keyword evidence="3" id="KW-0233">DNA recombination</keyword>
<dbReference type="EnsemblPlants" id="AET3Gv20480800.4">
    <property type="protein sequence ID" value="AET3Gv20480800.4"/>
    <property type="gene ID" value="AET3Gv20480800"/>
</dbReference>
<proteinExistence type="predicted"/>
<dbReference type="GO" id="GO:0006313">
    <property type="term" value="P:DNA transposition"/>
    <property type="evidence" value="ECO:0007669"/>
    <property type="project" value="InterPro"/>
</dbReference>
<dbReference type="PROSITE" id="PS01007">
    <property type="entry name" value="TRANSPOSASE_MUTATOR"/>
    <property type="match status" value="1"/>
</dbReference>
<dbReference type="STRING" id="200361.A0A453EVH4"/>
<dbReference type="InterPro" id="IPR018289">
    <property type="entry name" value="MULE_transposase_dom"/>
</dbReference>
<reference evidence="5" key="3">
    <citation type="journal article" date="2017" name="Nature">
        <title>Genome sequence of the progenitor of the wheat D genome Aegilops tauschii.</title>
        <authorList>
            <person name="Luo M.C."/>
            <person name="Gu Y.Q."/>
            <person name="Puiu D."/>
            <person name="Wang H."/>
            <person name="Twardziok S.O."/>
            <person name="Deal K.R."/>
            <person name="Huo N."/>
            <person name="Zhu T."/>
            <person name="Wang L."/>
            <person name="Wang Y."/>
            <person name="McGuire P.E."/>
            <person name="Liu S."/>
            <person name="Long H."/>
            <person name="Ramasamy R.K."/>
            <person name="Rodriguez J.C."/>
            <person name="Van S.L."/>
            <person name="Yuan L."/>
            <person name="Wang Z."/>
            <person name="Xia Z."/>
            <person name="Xiao L."/>
            <person name="Anderson O.D."/>
            <person name="Ouyang S."/>
            <person name="Liang Y."/>
            <person name="Zimin A.V."/>
            <person name="Pertea G."/>
            <person name="Qi P."/>
            <person name="Bennetzen J.L."/>
            <person name="Dai X."/>
            <person name="Dawson M.W."/>
            <person name="Muller H.G."/>
            <person name="Kugler K."/>
            <person name="Rivarola-Duarte L."/>
            <person name="Spannagl M."/>
            <person name="Mayer K.F.X."/>
            <person name="Lu F.H."/>
            <person name="Bevan M.W."/>
            <person name="Leroy P."/>
            <person name="Li P."/>
            <person name="You F.M."/>
            <person name="Sun Q."/>
            <person name="Liu Z."/>
            <person name="Lyons E."/>
            <person name="Wicker T."/>
            <person name="Salzberg S.L."/>
            <person name="Devos K.M."/>
            <person name="Dvorak J."/>
        </authorList>
    </citation>
    <scope>NUCLEOTIDE SEQUENCE [LARGE SCALE GENOMIC DNA]</scope>
    <source>
        <strain evidence="5">cv. AL8/78</strain>
    </source>
</reference>
<evidence type="ECO:0000256" key="3">
    <source>
        <dbReference type="ARBA" id="ARBA00023172"/>
    </source>
</evidence>
<reference evidence="5" key="5">
    <citation type="journal article" date="2021" name="G3 (Bethesda)">
        <title>Aegilops tauschii genome assembly Aet v5.0 features greater sequence contiguity and improved annotation.</title>
        <authorList>
            <person name="Wang L."/>
            <person name="Zhu T."/>
            <person name="Rodriguez J.C."/>
            <person name="Deal K.R."/>
            <person name="Dubcovsky J."/>
            <person name="McGuire P.E."/>
            <person name="Lux T."/>
            <person name="Spannagl M."/>
            <person name="Mayer K.F.X."/>
            <person name="Baldrich P."/>
            <person name="Meyers B.C."/>
            <person name="Huo N."/>
            <person name="Gu Y.Q."/>
            <person name="Zhou H."/>
            <person name="Devos K.M."/>
            <person name="Bennetzen J.L."/>
            <person name="Unver T."/>
            <person name="Budak H."/>
            <person name="Gulick P.J."/>
            <person name="Galiba G."/>
            <person name="Kalapos B."/>
            <person name="Nelson D.R."/>
            <person name="Li P."/>
            <person name="You F.M."/>
            <person name="Luo M.C."/>
            <person name="Dvorak J."/>
        </authorList>
    </citation>
    <scope>NUCLEOTIDE SEQUENCE [LARGE SCALE GENOMIC DNA]</scope>
    <source>
        <strain evidence="5">cv. AL8/78</strain>
    </source>
</reference>
<reference evidence="6" key="1">
    <citation type="journal article" date="2014" name="Science">
        <title>Ancient hybridizations among the ancestral genomes of bread wheat.</title>
        <authorList>
            <consortium name="International Wheat Genome Sequencing Consortium,"/>
            <person name="Marcussen T."/>
            <person name="Sandve S.R."/>
            <person name="Heier L."/>
            <person name="Spannagl M."/>
            <person name="Pfeifer M."/>
            <person name="Jakobsen K.S."/>
            <person name="Wulff B.B."/>
            <person name="Steuernagel B."/>
            <person name="Mayer K.F."/>
            <person name="Olsen O.A."/>
        </authorList>
    </citation>
    <scope>NUCLEOTIDE SEQUENCE [LARGE SCALE GENOMIC DNA]</scope>
    <source>
        <strain evidence="6">cv. AL8/78</strain>
    </source>
</reference>
<feature type="domain" description="MULE transposase" evidence="4">
    <location>
        <begin position="116"/>
        <end position="209"/>
    </location>
</feature>
<dbReference type="InterPro" id="IPR001207">
    <property type="entry name" value="Transposase_mutator"/>
</dbReference>
<evidence type="ECO:0000313" key="6">
    <source>
        <dbReference type="Proteomes" id="UP000015105"/>
    </source>
</evidence>
<accession>A0A453EVH4</accession>
<keyword evidence="1" id="KW-0815">Transposition</keyword>
<sequence>MTSQSWVADKAATMLKKDPTIGAVKILKELQEEHHVTLDYHTVWKGKQKAATSLYGSWEESFRMLYNYKAEIELRSPRSIVEIDTTTSEGEVHFSKLFIPFKPCIDGFLNGCRPYISIDSTHLNGKWKGQLAVVTALDGHNWMFPVAYGFIESENEDNWAWFMNQVKKAIGDPPVLAVCTDACKGLENAVKKVFPQAEQRECFRHMWHNFQKYFHGDVFGRLWPAARASSSRLKEALASGARWIRHRRPLSGGLREVDVVQMSGWVAEKDGDAGCGGVVELVALMVGWRAATPAWPRRRPEVEKEGRGRERCVRPDGEWRRSRDFDPLRDLQTLHISPPPSLLSSQEGPLTSLASPMVTSFHLTQVSSSFSSFLHSSR</sequence>
<evidence type="ECO:0000259" key="4">
    <source>
        <dbReference type="Pfam" id="PF10551"/>
    </source>
</evidence>
<dbReference type="Pfam" id="PF10551">
    <property type="entry name" value="MULE"/>
    <property type="match status" value="1"/>
</dbReference>